<reference evidence="2 3" key="1">
    <citation type="journal article" date="2015" name="Nature">
        <title>rRNA introns, odd ribosomes, and small enigmatic genomes across a large radiation of phyla.</title>
        <authorList>
            <person name="Brown C.T."/>
            <person name="Hug L.A."/>
            <person name="Thomas B.C."/>
            <person name="Sharon I."/>
            <person name="Castelle C.J."/>
            <person name="Singh A."/>
            <person name="Wilkins M.J."/>
            <person name="Williams K.H."/>
            <person name="Banfield J.F."/>
        </authorList>
    </citation>
    <scope>NUCLEOTIDE SEQUENCE [LARGE SCALE GENOMIC DNA]</scope>
</reference>
<evidence type="ECO:0000313" key="2">
    <source>
        <dbReference type="EMBL" id="KKS56389.1"/>
    </source>
</evidence>
<dbReference type="AlphaFoldDB" id="A0A0G1A640"/>
<accession>A0A0G1A640</accession>
<name>A0A0G1A640_9BACT</name>
<evidence type="ECO:0000256" key="1">
    <source>
        <dbReference type="SAM" id="Phobius"/>
    </source>
</evidence>
<organism evidence="2 3">
    <name type="scientific">Candidatus Magasanikbacteria bacterium GW2011_GWA2_42_32</name>
    <dbReference type="NCBI Taxonomy" id="1619039"/>
    <lineage>
        <taxon>Bacteria</taxon>
        <taxon>Candidatus Magasanikiibacteriota</taxon>
    </lineage>
</organism>
<sequence>MKTTLNLIPPEKRKILYNIYLLFFFKIIAELLLLYSAIIGSFLIWAKIVLNDNLEKLQQTTFSMEAENKSINNQVMNINQILKKANLANLAYNDWSVYLVKLSNIKNDGISLSGVDLQKKGQTIILQGKALSRQNLLDYQKNLEIAAVVKNPQIPITVLTAKENIDFEIKGEMILK</sequence>
<protein>
    <recommendedName>
        <fullName evidence="4">Fimbrial assembly family protein</fullName>
    </recommendedName>
</protein>
<keyword evidence="1" id="KW-0812">Transmembrane</keyword>
<evidence type="ECO:0000313" key="3">
    <source>
        <dbReference type="Proteomes" id="UP000034837"/>
    </source>
</evidence>
<dbReference type="Proteomes" id="UP000034837">
    <property type="component" value="Unassembled WGS sequence"/>
</dbReference>
<dbReference type="EMBL" id="LCDO01000013">
    <property type="protein sequence ID" value="KKS56389.1"/>
    <property type="molecule type" value="Genomic_DNA"/>
</dbReference>
<proteinExistence type="predicted"/>
<keyword evidence="1" id="KW-0472">Membrane</keyword>
<evidence type="ECO:0008006" key="4">
    <source>
        <dbReference type="Google" id="ProtNLM"/>
    </source>
</evidence>
<keyword evidence="1" id="KW-1133">Transmembrane helix</keyword>
<comment type="caution">
    <text evidence="2">The sequence shown here is derived from an EMBL/GenBank/DDBJ whole genome shotgun (WGS) entry which is preliminary data.</text>
</comment>
<feature type="transmembrane region" description="Helical" evidence="1">
    <location>
        <begin position="20"/>
        <end position="46"/>
    </location>
</feature>
<gene>
    <name evidence="2" type="ORF">UV20_C0013G0007</name>
</gene>